<keyword evidence="1" id="KW-0614">Plasmid</keyword>
<dbReference type="KEGG" id="tfa:BW733_17780"/>
<organism evidence="1 2">
    <name type="scientific">Tessaracoccus flavescens</name>
    <dbReference type="NCBI Taxonomy" id="399497"/>
    <lineage>
        <taxon>Bacteria</taxon>
        <taxon>Bacillati</taxon>
        <taxon>Actinomycetota</taxon>
        <taxon>Actinomycetes</taxon>
        <taxon>Propionibacteriales</taxon>
        <taxon>Propionibacteriaceae</taxon>
        <taxon>Tessaracoccus</taxon>
    </lineage>
</organism>
<geneLocation type="plasmid" evidence="1">
    <name>unnamed</name>
</geneLocation>
<dbReference type="OrthoDB" id="9782620at2"/>
<protein>
    <submittedName>
        <fullName evidence="1">Uncharacterized protein</fullName>
    </submittedName>
</protein>
<dbReference type="AlphaFoldDB" id="A0A1Q2D304"/>
<sequence length="255" mass="28313">MIASIVAVVAAGFAGWAAFSAMAMVQLERDRDKAAAEKQQLRQARLVVVDAVTVPLRSITSRVEAAASNPTVDEDWEKDLPFVGVDVMATVLNAGQEPIRDLMVKVTSGCATFGPKELGPMPPGAEFWAAARVFSGADETARVDVYCRFRDAQGQAWQIHNHGDGPKRLEPDELEKWRHEARAFEAEPMSDAERGRTYNNRNGLEGIHRLRAASALPIEGWVHYDLVPKPGEHMAEDDNRWPVWMDQANQTRRPD</sequence>
<dbReference type="RefSeq" id="WP_077353192.1">
    <property type="nucleotide sequence ID" value="NZ_CP019608.1"/>
</dbReference>
<proteinExistence type="predicted"/>
<name>A0A1Q2D304_9ACTN</name>
<dbReference type="EMBL" id="CP019608">
    <property type="protein sequence ID" value="AQP52746.1"/>
    <property type="molecule type" value="Genomic_DNA"/>
</dbReference>
<gene>
    <name evidence="1" type="ORF">BW733_17780</name>
</gene>
<reference evidence="1 2" key="1">
    <citation type="journal article" date="2008" name="Int. J. Syst. Evol. Microbiol.">
        <title>Tessaracoccus flavescens sp. nov., isolated from marine sediment.</title>
        <authorList>
            <person name="Lee D.W."/>
            <person name="Lee S.D."/>
        </authorList>
    </citation>
    <scope>NUCLEOTIDE SEQUENCE [LARGE SCALE GENOMIC DNA]</scope>
    <source>
        <strain evidence="1 2">SST-39T</strain>
        <plasmid evidence="2">Plasmid</plasmid>
    </source>
</reference>
<accession>A0A1Q2D304</accession>
<dbReference type="Proteomes" id="UP000188235">
    <property type="component" value="Plasmid unnamed"/>
</dbReference>
<evidence type="ECO:0000313" key="2">
    <source>
        <dbReference type="Proteomes" id="UP000188235"/>
    </source>
</evidence>
<evidence type="ECO:0000313" key="1">
    <source>
        <dbReference type="EMBL" id="AQP52746.1"/>
    </source>
</evidence>
<keyword evidence="2" id="KW-1185">Reference proteome</keyword>